<dbReference type="InterPro" id="IPR036438">
    <property type="entry name" value="Insulin-like_sf"/>
</dbReference>
<dbReference type="Proteomes" id="UP000028990">
    <property type="component" value="Unassembled WGS sequence"/>
</dbReference>
<feature type="domain" description="Insulin-like" evidence="10">
    <location>
        <begin position="32"/>
        <end position="185"/>
    </location>
</feature>
<comment type="subcellular location">
    <subcellularLocation>
        <location evidence="1 8">Secreted</location>
    </subcellularLocation>
</comment>
<feature type="signal peptide" evidence="9">
    <location>
        <begin position="1"/>
        <end position="21"/>
    </location>
</feature>
<evidence type="ECO:0000256" key="6">
    <source>
        <dbReference type="ARBA" id="ARBA00022702"/>
    </source>
</evidence>
<evidence type="ECO:0000313" key="11">
    <source>
        <dbReference type="EMBL" id="KFO34706.1"/>
    </source>
</evidence>
<evidence type="ECO:0000256" key="8">
    <source>
        <dbReference type="RuleBase" id="RU000406"/>
    </source>
</evidence>
<organism evidence="11 12">
    <name type="scientific">Fukomys damarensis</name>
    <name type="common">Damaraland mole rat</name>
    <name type="synonym">Cryptomys damarensis</name>
    <dbReference type="NCBI Taxonomy" id="885580"/>
    <lineage>
        <taxon>Eukaryota</taxon>
        <taxon>Metazoa</taxon>
        <taxon>Chordata</taxon>
        <taxon>Craniata</taxon>
        <taxon>Vertebrata</taxon>
        <taxon>Euteleostomi</taxon>
        <taxon>Mammalia</taxon>
        <taxon>Eutheria</taxon>
        <taxon>Euarchontoglires</taxon>
        <taxon>Glires</taxon>
        <taxon>Rodentia</taxon>
        <taxon>Hystricomorpha</taxon>
        <taxon>Bathyergidae</taxon>
        <taxon>Fukomys</taxon>
    </lineage>
</organism>
<evidence type="ECO:0000259" key="10">
    <source>
        <dbReference type="SMART" id="SM00078"/>
    </source>
</evidence>
<comment type="subunit">
    <text evidence="3">Heterodimer of a B chain and an A chain linked by two disulfide bonds.</text>
</comment>
<proteinExistence type="inferred from homology"/>
<dbReference type="SUPFAM" id="SSF56994">
    <property type="entry name" value="Insulin-like"/>
    <property type="match status" value="1"/>
</dbReference>
<reference evidence="11 12" key="1">
    <citation type="submission" date="2013-11" db="EMBL/GenBank/DDBJ databases">
        <title>The Damaraland mole rat (Fukomys damarensis) genome and evolution of African mole rats.</title>
        <authorList>
            <person name="Gladyshev V.N."/>
            <person name="Fang X."/>
        </authorList>
    </citation>
    <scope>NUCLEOTIDE SEQUENCE [LARGE SCALE GENOMIC DNA]</scope>
    <source>
        <tissue evidence="11">Liver</tissue>
    </source>
</reference>
<dbReference type="CDD" id="cd04365">
    <property type="entry name" value="IlGF_relaxin_like"/>
    <property type="match status" value="1"/>
</dbReference>
<dbReference type="AlphaFoldDB" id="A0A091EH24"/>
<dbReference type="InterPro" id="IPR022353">
    <property type="entry name" value="Insulin_CS"/>
</dbReference>
<sequence>MLRLFSFHLLEFWLLLSPASGVVPPGWLDEVIKLCGRELARAQIHICGKVSLRAMAMGQEEERLLGSGSPTETMISSINKDLDYQNMLQVIPNLPQELKAALSERQPSLLQLKQYVPALRDSNVGFQDLKKIIHNTHDEAEDNSHPVLKYLDLNTHSPKKRQLDMSVSEKCCQVGCTRRSIAKLC</sequence>
<dbReference type="STRING" id="885580.ENSFDAP00000004574"/>
<dbReference type="PRINTS" id="PR02004">
    <property type="entry name" value="RELAXIN"/>
</dbReference>
<keyword evidence="7" id="KW-1015">Disulfide bond</keyword>
<name>A0A091EH24_FUKDA</name>
<keyword evidence="6" id="KW-0372">Hormone</keyword>
<dbReference type="PROSITE" id="PS00262">
    <property type="entry name" value="INSULIN"/>
    <property type="match status" value="1"/>
</dbReference>
<dbReference type="GO" id="GO:0005179">
    <property type="term" value="F:hormone activity"/>
    <property type="evidence" value="ECO:0007669"/>
    <property type="project" value="UniProtKB-KW"/>
</dbReference>
<evidence type="ECO:0000256" key="5">
    <source>
        <dbReference type="ARBA" id="ARBA00022685"/>
    </source>
</evidence>
<evidence type="ECO:0000313" key="12">
    <source>
        <dbReference type="Proteomes" id="UP000028990"/>
    </source>
</evidence>
<dbReference type="InterPro" id="IPR016179">
    <property type="entry name" value="Insulin-like"/>
</dbReference>
<dbReference type="OMA" id="TINMMSE"/>
<evidence type="ECO:0000256" key="3">
    <source>
        <dbReference type="ARBA" id="ARBA00011207"/>
    </source>
</evidence>
<keyword evidence="5" id="KW-0165">Cleavage on pair of basic residues</keyword>
<keyword evidence="9" id="KW-0732">Signal</keyword>
<gene>
    <name evidence="11" type="ORF">H920_03891</name>
</gene>
<keyword evidence="12" id="KW-1185">Reference proteome</keyword>
<evidence type="ECO:0000256" key="2">
    <source>
        <dbReference type="ARBA" id="ARBA00009034"/>
    </source>
</evidence>
<evidence type="ECO:0000256" key="7">
    <source>
        <dbReference type="ARBA" id="ARBA00023157"/>
    </source>
</evidence>
<evidence type="ECO:0000256" key="1">
    <source>
        <dbReference type="ARBA" id="ARBA00004613"/>
    </source>
</evidence>
<evidence type="ECO:0000256" key="9">
    <source>
        <dbReference type="SAM" id="SignalP"/>
    </source>
</evidence>
<comment type="similarity">
    <text evidence="2 8">Belongs to the insulin family.</text>
</comment>
<dbReference type="InterPro" id="IPR051042">
    <property type="entry name" value="Repro_Hormone_Insulin-like"/>
</dbReference>
<dbReference type="SMART" id="SM00078">
    <property type="entry name" value="IlGF"/>
    <property type="match status" value="1"/>
</dbReference>
<dbReference type="PANTHER" id="PTHR12004">
    <property type="entry name" value="RELAXIN"/>
    <property type="match status" value="1"/>
</dbReference>
<evidence type="ECO:0000256" key="4">
    <source>
        <dbReference type="ARBA" id="ARBA00022525"/>
    </source>
</evidence>
<dbReference type="Pfam" id="PF00049">
    <property type="entry name" value="Insulin"/>
    <property type="match status" value="1"/>
</dbReference>
<dbReference type="PANTHER" id="PTHR12004:SF13">
    <property type="entry name" value="PRORELAXIN H2"/>
    <property type="match status" value="1"/>
</dbReference>
<dbReference type="OrthoDB" id="8784777at2759"/>
<dbReference type="EMBL" id="KN121912">
    <property type="protein sequence ID" value="KFO34706.1"/>
    <property type="molecule type" value="Genomic_DNA"/>
</dbReference>
<protein>
    <submittedName>
        <fullName evidence="11">Prorelaxin</fullName>
    </submittedName>
</protein>
<dbReference type="eggNOG" id="ENOG502TH8D">
    <property type="taxonomic scope" value="Eukaryota"/>
</dbReference>
<dbReference type="GO" id="GO:0005576">
    <property type="term" value="C:extracellular region"/>
    <property type="evidence" value="ECO:0007669"/>
    <property type="project" value="UniProtKB-SubCell"/>
</dbReference>
<dbReference type="InterPro" id="IPR022421">
    <property type="entry name" value="Relaxin"/>
</dbReference>
<keyword evidence="4 8" id="KW-0964">Secreted</keyword>
<accession>A0A091EH24</accession>
<feature type="chain" id="PRO_5001874190" evidence="9">
    <location>
        <begin position="22"/>
        <end position="185"/>
    </location>
</feature>